<gene>
    <name evidence="1" type="ORF">NCTC11679_03259</name>
    <name evidence="2" type="ORF">NCTC11679_06343</name>
</gene>
<accession>A0A378H6I1</accession>
<dbReference type="Proteomes" id="UP000255239">
    <property type="component" value="Unassembled WGS sequence"/>
</dbReference>
<evidence type="ECO:0000313" key="3">
    <source>
        <dbReference type="Proteomes" id="UP000255239"/>
    </source>
</evidence>
<dbReference type="RefSeq" id="WP_023343202.1">
    <property type="nucleotide sequence ID" value="NZ_BIIN01000014.1"/>
</dbReference>
<dbReference type="NCBIfam" id="TIGR01725">
    <property type="entry name" value="phge_HK97_gp10"/>
    <property type="match status" value="1"/>
</dbReference>
<organism evidence="2 3">
    <name type="scientific">Klebsiella pneumoniae</name>
    <dbReference type="NCBI Taxonomy" id="573"/>
    <lineage>
        <taxon>Bacteria</taxon>
        <taxon>Pseudomonadati</taxon>
        <taxon>Pseudomonadota</taxon>
        <taxon>Gammaproteobacteria</taxon>
        <taxon>Enterobacterales</taxon>
        <taxon>Enterobacteriaceae</taxon>
        <taxon>Klebsiella/Raoultella group</taxon>
        <taxon>Klebsiella</taxon>
        <taxon>Klebsiella pneumoniae complex</taxon>
    </lineage>
</organism>
<dbReference type="EMBL" id="UGMG01000004">
    <property type="protein sequence ID" value="STX11884.1"/>
    <property type="molecule type" value="Genomic_DNA"/>
</dbReference>
<dbReference type="AlphaFoldDB" id="A0A378H6I1"/>
<dbReference type="InterPro" id="IPR010064">
    <property type="entry name" value="HK97-gp10_tail"/>
</dbReference>
<name>A0A378H6I1_KLEPN</name>
<dbReference type="Pfam" id="PF04883">
    <property type="entry name" value="HK97-gp10_like"/>
    <property type="match status" value="1"/>
</dbReference>
<dbReference type="EMBL" id="UGMG01000001">
    <property type="protein sequence ID" value="STV65386.1"/>
    <property type="molecule type" value="Genomic_DNA"/>
</dbReference>
<evidence type="ECO:0000313" key="1">
    <source>
        <dbReference type="EMBL" id="STV65386.1"/>
    </source>
</evidence>
<proteinExistence type="predicted"/>
<sequence>MADGVEFKLTGVDELLGKLESITDDMKRKGGRAALRKAANIIANRAKANASRLDDPATGRSIADNIAVRWNGREFKRNGNLAFRIGVLHGAVLKKHPDKAKNAPTPHWRLLEFGTEKMRAEPFMRPAAESSAEDATRTFVDEYGKAIDRAITRAAKKGRSG</sequence>
<reference evidence="2 3" key="1">
    <citation type="submission" date="2018-06" db="EMBL/GenBank/DDBJ databases">
        <authorList>
            <consortium name="Pathogen Informatics"/>
            <person name="Doyle S."/>
        </authorList>
    </citation>
    <scope>NUCLEOTIDE SEQUENCE [LARGE SCALE GENOMIC DNA]</scope>
    <source>
        <strain evidence="2 3">NCTC11679</strain>
    </source>
</reference>
<evidence type="ECO:0000313" key="2">
    <source>
        <dbReference type="EMBL" id="STX11884.1"/>
    </source>
</evidence>
<protein>
    <submittedName>
        <fullName evidence="2">Phage protein, HK97 gp10 family</fullName>
    </submittedName>
</protein>